<dbReference type="HOGENOM" id="CLU_2575573_0_0_1"/>
<accession>A0A024S3Z7</accession>
<organism evidence="1 2">
    <name type="scientific">Hypocrea jecorina (strain ATCC 56765 / BCRC 32924 / NRRL 11460 / Rut C-30)</name>
    <name type="common">Trichoderma reesei</name>
    <dbReference type="NCBI Taxonomy" id="1344414"/>
    <lineage>
        <taxon>Eukaryota</taxon>
        <taxon>Fungi</taxon>
        <taxon>Dikarya</taxon>
        <taxon>Ascomycota</taxon>
        <taxon>Pezizomycotina</taxon>
        <taxon>Sordariomycetes</taxon>
        <taxon>Hypocreomycetidae</taxon>
        <taxon>Hypocreales</taxon>
        <taxon>Hypocreaceae</taxon>
        <taxon>Trichoderma</taxon>
    </lineage>
</organism>
<evidence type="ECO:0000313" key="2">
    <source>
        <dbReference type="Proteomes" id="UP000024376"/>
    </source>
</evidence>
<dbReference type="Proteomes" id="UP000024376">
    <property type="component" value="Unassembled WGS sequence"/>
</dbReference>
<dbReference type="AlphaFoldDB" id="A0A024S3Z7"/>
<dbReference type="EMBL" id="KI911153">
    <property type="protein sequence ID" value="ETS00100.1"/>
    <property type="molecule type" value="Genomic_DNA"/>
</dbReference>
<dbReference type="KEGG" id="trr:M419DRAFT_10162"/>
<name>A0A024S3Z7_HYPJR</name>
<proteinExistence type="predicted"/>
<gene>
    <name evidence="1" type="ORF">M419DRAFT_10162</name>
</gene>
<protein>
    <submittedName>
        <fullName evidence="1">Uncharacterized protein</fullName>
    </submittedName>
</protein>
<sequence>MPDLNFLLHQDTARDQLLFSIVSIPSRNPPSLSLLWLLYRAHLPRNLAPERNICHDATVPQQFDSGSQAATNTIASHMRRK</sequence>
<reference evidence="2" key="1">
    <citation type="journal article" date="2013" name="Ind. Biotechnol.">
        <title>Comparative genomics analysis of Trichoderma reesei strains.</title>
        <authorList>
            <person name="Koike H."/>
            <person name="Aerts A."/>
            <person name="LaButti K."/>
            <person name="Grigoriev I.V."/>
            <person name="Baker S.E."/>
        </authorList>
    </citation>
    <scope>NUCLEOTIDE SEQUENCE [LARGE SCALE GENOMIC DNA]</scope>
    <source>
        <strain evidence="2">ATCC 56765 / BCRC 32924 / NRRL 11460 / Rut C-30</strain>
    </source>
</reference>
<evidence type="ECO:0000313" key="1">
    <source>
        <dbReference type="EMBL" id="ETS00100.1"/>
    </source>
</evidence>